<accession>A0A4S4MWV5</accession>
<evidence type="ECO:0000313" key="3">
    <source>
        <dbReference type="Proteomes" id="UP000308730"/>
    </source>
</evidence>
<feature type="compositionally biased region" description="Polar residues" evidence="1">
    <location>
        <begin position="652"/>
        <end position="663"/>
    </location>
</feature>
<comment type="caution">
    <text evidence="2">The sequence shown here is derived from an EMBL/GenBank/DDBJ whole genome shotgun (WGS) entry which is preliminary data.</text>
</comment>
<protein>
    <recommendedName>
        <fullName evidence="4">Asteroid domain-containing protein</fullName>
    </recommendedName>
</protein>
<evidence type="ECO:0000256" key="1">
    <source>
        <dbReference type="SAM" id="MobiDB-lite"/>
    </source>
</evidence>
<dbReference type="EMBL" id="SGPM01000065">
    <property type="protein sequence ID" value="THH30882.1"/>
    <property type="molecule type" value="Genomic_DNA"/>
</dbReference>
<name>A0A4S4MWV5_9APHY</name>
<organism evidence="2 3">
    <name type="scientific">Antrodiella citrinella</name>
    <dbReference type="NCBI Taxonomy" id="2447956"/>
    <lineage>
        <taxon>Eukaryota</taxon>
        <taxon>Fungi</taxon>
        <taxon>Dikarya</taxon>
        <taxon>Basidiomycota</taxon>
        <taxon>Agaricomycotina</taxon>
        <taxon>Agaricomycetes</taxon>
        <taxon>Polyporales</taxon>
        <taxon>Steccherinaceae</taxon>
        <taxon>Antrodiella</taxon>
    </lineage>
</organism>
<evidence type="ECO:0008006" key="4">
    <source>
        <dbReference type="Google" id="ProtNLM"/>
    </source>
</evidence>
<dbReference type="AlphaFoldDB" id="A0A4S4MWV5"/>
<dbReference type="InterPro" id="IPR026832">
    <property type="entry name" value="Asteroid"/>
</dbReference>
<dbReference type="OrthoDB" id="25987at2759"/>
<dbReference type="Proteomes" id="UP000308730">
    <property type="component" value="Unassembled WGS sequence"/>
</dbReference>
<evidence type="ECO:0000313" key="2">
    <source>
        <dbReference type="EMBL" id="THH30882.1"/>
    </source>
</evidence>
<keyword evidence="3" id="KW-1185">Reference proteome</keyword>
<reference evidence="2 3" key="1">
    <citation type="submission" date="2019-02" db="EMBL/GenBank/DDBJ databases">
        <title>Genome sequencing of the rare red list fungi Antrodiella citrinella (Flaviporus citrinellus).</title>
        <authorList>
            <person name="Buettner E."/>
            <person name="Kellner H."/>
        </authorList>
    </citation>
    <scope>NUCLEOTIDE SEQUENCE [LARGE SCALE GENOMIC DNA]</scope>
    <source>
        <strain evidence="2 3">DSM 108506</strain>
    </source>
</reference>
<feature type="region of interest" description="Disordered" evidence="1">
    <location>
        <begin position="633"/>
        <end position="673"/>
    </location>
</feature>
<proteinExistence type="predicted"/>
<dbReference type="PANTHER" id="PTHR15665:SF1">
    <property type="entry name" value="PROTEIN ASTEROID HOMOLOG 1"/>
    <property type="match status" value="1"/>
</dbReference>
<gene>
    <name evidence="2" type="ORF">EUX98_g3321</name>
</gene>
<sequence>MVQAMESDPEASHGRLKIHFADEEGDPFSVELAARLRGFVVGNDSDFVVLNADGYQGYVPMQQMVWSAANAEEESSIAVESDGDFQTVVAKSRRKAHRKQAGEMEGLIPPHCDGELQLSVVIYSPSRLATHLQLPVSLLPLLGALVGNDFTGAKEASVTTSQRTNLQWLFFDRALSNSQRITRVATTLRSILDAALTAPAKGKQKIQINSVMQLIERAVTTLMVRSAELLSTGEREQIVERIVEATLQYAIPKHELDADTDGLWSSPLCPLHDEDTCILVKYLSKPLPADTIVESEPDLQTTVRNLYITAYRAGDVDPRMFDVVHTGSFWHRQFLENPDYESVGRSIARLVHELIYAVLDDAFVLPDNRDEVSDVEEDEEDEELIDVVEESDDEDPLAPLRGALQQLNGSVDDLTADSVSVSSSNIPPPPAKGKFVMEYLRRGTRVTSEEVTIPALRQVLRQYDIPVSSIPLQLRSEDDRFTFLLRALRSDIIPIRTLPPQQLIIALAIRWTVSTIDLRARSNGSKERVKERWTKQEARCFIASFIDLGDLVEPDAPPPIMDRNVQLVAQIMHAFVAIVRLAQILLLQNRVVLPAIQFSGQVFHEFLTNMKPVPPGAVSAALWDATVHGLDDAFSESEKTKRKREQAKGLGSDQNGRTQNNRRTGPGKGAAVKGGMFGLLASMDA</sequence>
<dbReference type="PANTHER" id="PTHR15665">
    <property type="entry name" value="ASTEROID PROTEIN"/>
    <property type="match status" value="1"/>
</dbReference>